<dbReference type="Proteomes" id="UP000073923">
    <property type="component" value="Unassembled WGS sequence"/>
</dbReference>
<organism evidence="3 4">
    <name type="scientific">Sphingomonas yabuuchiae</name>
    <dbReference type="NCBI Taxonomy" id="172044"/>
    <lineage>
        <taxon>Bacteria</taxon>
        <taxon>Pseudomonadati</taxon>
        <taxon>Pseudomonadota</taxon>
        <taxon>Alphaproteobacteria</taxon>
        <taxon>Sphingomonadales</taxon>
        <taxon>Sphingomonadaceae</taxon>
        <taxon>Sphingomonas</taxon>
    </lineage>
</organism>
<keyword evidence="1" id="KW-0560">Oxidoreductase</keyword>
<feature type="domain" description="Shikimate dehydrogenase substrate binding N-terminal" evidence="2">
    <location>
        <begin position="28"/>
        <end position="95"/>
    </location>
</feature>
<evidence type="ECO:0000313" key="3">
    <source>
        <dbReference type="EMBL" id="KTT95737.1"/>
    </source>
</evidence>
<reference evidence="3 4" key="1">
    <citation type="journal article" date="2016" name="Front. Microbiol.">
        <title>Genomic Resource of Rice Seed Associated Bacteria.</title>
        <authorList>
            <person name="Midha S."/>
            <person name="Bansal K."/>
            <person name="Sharma S."/>
            <person name="Kumar N."/>
            <person name="Patil P.P."/>
            <person name="Chaudhry V."/>
            <person name="Patil P.B."/>
        </authorList>
    </citation>
    <scope>NUCLEOTIDE SEQUENCE [LARGE SCALE GENOMIC DNA]</scope>
    <source>
        <strain evidence="3 4">NS355</strain>
    </source>
</reference>
<dbReference type="InterPro" id="IPR022893">
    <property type="entry name" value="Shikimate_DH_fam"/>
</dbReference>
<dbReference type="RefSeq" id="WP_058746673.1">
    <property type="nucleotide sequence ID" value="NZ_LDTF01000106.1"/>
</dbReference>
<dbReference type="PANTHER" id="PTHR21089:SF9">
    <property type="entry name" value="SHIKIMATE DEHYDROGENASE-LIKE PROTEIN HI_0607"/>
    <property type="match status" value="1"/>
</dbReference>
<evidence type="ECO:0000313" key="4">
    <source>
        <dbReference type="Proteomes" id="UP000073923"/>
    </source>
</evidence>
<dbReference type="CDD" id="cd01065">
    <property type="entry name" value="NAD_bind_Shikimate_DH"/>
    <property type="match status" value="1"/>
</dbReference>
<dbReference type="GO" id="GO:0005829">
    <property type="term" value="C:cytosol"/>
    <property type="evidence" value="ECO:0007669"/>
    <property type="project" value="TreeGrafter"/>
</dbReference>
<dbReference type="GO" id="GO:0019632">
    <property type="term" value="P:shikimate metabolic process"/>
    <property type="evidence" value="ECO:0007669"/>
    <property type="project" value="TreeGrafter"/>
</dbReference>
<proteinExistence type="predicted"/>
<comment type="caution">
    <text evidence="3">The sequence shown here is derived from an EMBL/GenBank/DDBJ whole genome shotgun (WGS) entry which is preliminary data.</text>
</comment>
<dbReference type="InterPro" id="IPR046346">
    <property type="entry name" value="Aminoacid_DH-like_N_sf"/>
</dbReference>
<dbReference type="InterPro" id="IPR036291">
    <property type="entry name" value="NAD(P)-bd_dom_sf"/>
</dbReference>
<protein>
    <submittedName>
        <fullName evidence="3">Shikimate dehydrogenase</fullName>
    </submittedName>
</protein>
<dbReference type="SUPFAM" id="SSF53223">
    <property type="entry name" value="Aminoacid dehydrogenase-like, N-terminal domain"/>
    <property type="match status" value="1"/>
</dbReference>
<dbReference type="Gene3D" id="3.40.50.720">
    <property type="entry name" value="NAD(P)-binding Rossmann-like Domain"/>
    <property type="match status" value="1"/>
</dbReference>
<dbReference type="GO" id="GO:0050661">
    <property type="term" value="F:NADP binding"/>
    <property type="evidence" value="ECO:0007669"/>
    <property type="project" value="TreeGrafter"/>
</dbReference>
<accession>A0A147IKN9</accession>
<dbReference type="EMBL" id="LDTF01000106">
    <property type="protein sequence ID" value="KTT95737.1"/>
    <property type="molecule type" value="Genomic_DNA"/>
</dbReference>
<dbReference type="SUPFAM" id="SSF51735">
    <property type="entry name" value="NAD(P)-binding Rossmann-fold domains"/>
    <property type="match status" value="1"/>
</dbReference>
<dbReference type="GO" id="GO:0009423">
    <property type="term" value="P:chorismate biosynthetic process"/>
    <property type="evidence" value="ECO:0007669"/>
    <property type="project" value="TreeGrafter"/>
</dbReference>
<evidence type="ECO:0000256" key="1">
    <source>
        <dbReference type="ARBA" id="ARBA00023002"/>
    </source>
</evidence>
<evidence type="ECO:0000259" key="2">
    <source>
        <dbReference type="Pfam" id="PF08501"/>
    </source>
</evidence>
<dbReference type="NCBIfam" id="NF009202">
    <property type="entry name" value="PRK12550.1"/>
    <property type="match status" value="1"/>
</dbReference>
<dbReference type="Pfam" id="PF08501">
    <property type="entry name" value="Shikimate_dh_N"/>
    <property type="match status" value="1"/>
</dbReference>
<dbReference type="PATRIC" id="fig|172044.3.peg.173"/>
<gene>
    <name evidence="3" type="ORF">NS355_16490</name>
</gene>
<dbReference type="PANTHER" id="PTHR21089">
    <property type="entry name" value="SHIKIMATE DEHYDROGENASE"/>
    <property type="match status" value="1"/>
</dbReference>
<dbReference type="Gene3D" id="3.40.50.10860">
    <property type="entry name" value="Leucine Dehydrogenase, chain A, domain 1"/>
    <property type="match status" value="1"/>
</dbReference>
<dbReference type="InterPro" id="IPR013708">
    <property type="entry name" value="Shikimate_DH-bd_N"/>
</dbReference>
<dbReference type="GO" id="GO:0004764">
    <property type="term" value="F:shikimate 3-dehydrogenase (NADP+) activity"/>
    <property type="evidence" value="ECO:0007669"/>
    <property type="project" value="InterPro"/>
</dbReference>
<name>A0A147IKN9_9SPHN</name>
<sequence>MTSKPPIGRDTRLCMSLSARPGNFGSRFHNRLYELTGLDYVYKSFSTTDLAAAVGGIRALNIRGCAISMPFKEAVIPLLDGLAGSAAAIDSVNTIVNDDGRLTGYNTDYAAVVELIADIDPATPFVLRGSGGMAKAVAAALRDSGFANGTIVARNEPLGRQLAGLYGFGWSAEPVEGAPLLINVTPIGMTGGNEDQLAFPEAMIEAADIAFDVVQYPPETRFLSTARGLGKRVITGTQVATIQALEQFVLYTGVRPTPEQVQEAADYARSLG</sequence>
<dbReference type="AlphaFoldDB" id="A0A147IKN9"/>
<dbReference type="OrthoDB" id="9792692at2"/>